<dbReference type="Gene3D" id="3.30.300.30">
    <property type="match status" value="1"/>
</dbReference>
<keyword evidence="6" id="KW-1185">Reference proteome</keyword>
<dbReference type="OrthoDB" id="9803968at2"/>
<proteinExistence type="inferred from homology"/>
<feature type="domain" description="AMP-dependent synthetase/ligase" evidence="3">
    <location>
        <begin position="33"/>
        <end position="428"/>
    </location>
</feature>
<dbReference type="Gene3D" id="3.40.50.12780">
    <property type="entry name" value="N-terminal domain of ligase-like"/>
    <property type="match status" value="1"/>
</dbReference>
<dbReference type="SUPFAM" id="SSF56801">
    <property type="entry name" value="Acetyl-CoA synthetase-like"/>
    <property type="match status" value="1"/>
</dbReference>
<organism evidence="5 6">
    <name type="scientific">Marivita hallyeonensis</name>
    <dbReference type="NCBI Taxonomy" id="996342"/>
    <lineage>
        <taxon>Bacteria</taxon>
        <taxon>Pseudomonadati</taxon>
        <taxon>Pseudomonadota</taxon>
        <taxon>Alphaproteobacteria</taxon>
        <taxon>Rhodobacterales</taxon>
        <taxon>Roseobacteraceae</taxon>
        <taxon>Marivita</taxon>
    </lineage>
</organism>
<evidence type="ECO:0000313" key="6">
    <source>
        <dbReference type="Proteomes" id="UP000184221"/>
    </source>
</evidence>
<evidence type="ECO:0000256" key="1">
    <source>
        <dbReference type="ARBA" id="ARBA00006432"/>
    </source>
</evidence>
<dbReference type="Pfam" id="PF13193">
    <property type="entry name" value="AMP-binding_C"/>
    <property type="match status" value="1"/>
</dbReference>
<comment type="similarity">
    <text evidence="1">Belongs to the ATP-dependent AMP-binding enzyme family.</text>
</comment>
<dbReference type="RefSeq" id="WP_072776274.1">
    <property type="nucleotide sequence ID" value="NZ_FQXC01000001.1"/>
</dbReference>
<dbReference type="PANTHER" id="PTHR43201:SF5">
    <property type="entry name" value="MEDIUM-CHAIN ACYL-COA LIGASE ACSF2, MITOCHONDRIAL"/>
    <property type="match status" value="1"/>
</dbReference>
<evidence type="ECO:0000256" key="2">
    <source>
        <dbReference type="ARBA" id="ARBA00022598"/>
    </source>
</evidence>
<feature type="domain" description="AMP-binding enzyme C-terminal" evidence="4">
    <location>
        <begin position="482"/>
        <end position="558"/>
    </location>
</feature>
<dbReference type="GO" id="GO:0006631">
    <property type="term" value="P:fatty acid metabolic process"/>
    <property type="evidence" value="ECO:0007669"/>
    <property type="project" value="TreeGrafter"/>
</dbReference>
<dbReference type="EMBL" id="FQXC01000001">
    <property type="protein sequence ID" value="SHG88282.1"/>
    <property type="molecule type" value="Genomic_DNA"/>
</dbReference>
<dbReference type="InterPro" id="IPR000873">
    <property type="entry name" value="AMP-dep_synth/lig_dom"/>
</dbReference>
<gene>
    <name evidence="5" type="ORF">SAMN05443551_0906</name>
</gene>
<dbReference type="Proteomes" id="UP000184221">
    <property type="component" value="Unassembled WGS sequence"/>
</dbReference>
<dbReference type="AlphaFoldDB" id="A0A1M5NFN1"/>
<dbReference type="Pfam" id="PF00501">
    <property type="entry name" value="AMP-binding"/>
    <property type="match status" value="1"/>
</dbReference>
<evidence type="ECO:0000313" key="5">
    <source>
        <dbReference type="EMBL" id="SHG88282.1"/>
    </source>
</evidence>
<dbReference type="InterPro" id="IPR025110">
    <property type="entry name" value="AMP-bd_C"/>
</dbReference>
<evidence type="ECO:0000259" key="3">
    <source>
        <dbReference type="Pfam" id="PF00501"/>
    </source>
</evidence>
<dbReference type="NCBIfam" id="NF005714">
    <property type="entry name" value="PRK07529.1"/>
    <property type="match status" value="1"/>
</dbReference>
<protein>
    <submittedName>
        <fullName evidence="5">Fatty-acyl-CoA synthase/long-chain acyl-CoA synthetase</fullName>
    </submittedName>
</protein>
<dbReference type="InterPro" id="IPR020845">
    <property type="entry name" value="AMP-binding_CS"/>
</dbReference>
<dbReference type="PANTHER" id="PTHR43201">
    <property type="entry name" value="ACYL-COA SYNTHETASE"/>
    <property type="match status" value="1"/>
</dbReference>
<sequence length="626" mass="68160">MTFASFEDRNAIENEMPWDARDLPRTLYGQLSKTATAFPDRPAVSYQLLSAPTDKAETLTWSELHSKTVQAANLFRKLGVGENDVVAYVLPNCHETILTLLGGAIAGIVNPINPLLEPEQIGAILRETDAKVVVTLKAFPKTDVAQKVAEACRHAPHVQTVLEVDLNRYLTPPKSWIVPLVRPKNPGGHHADVLSFNAELKKQNTTLDFADSSDDRVAAYFHTGGTTGMPKVAQHRYSGLIYNGWLGNRLLFTEEDSIMCPLPLFHVFACHVILMASVVSGAHTVFPTPQGYRGEGVFDNFWKLCERWKTTFVITVPTAMSALMQRPVDADLSAIKTAFSGSSPLPLELFNRFEKACGVTVVEGYGLTEATCLVSCNPPDGEKKVGSVGIPFPYTDVKIITQKDGSVIECAADEIGEICVSNPGVFAGNTYTEAEKNADLFYYDKYLRTGDLGRIDPDGYLWITGRAKDLIIRGGHNIDPAEIEEALLAHPAVAFAGAIGQPDAHAGELPCAFVELVAGASTTEEELLEHCTVHVHERAAYPKHMTILDELPKTAVGKVFKPDLRKHAITRVFNAALDKAGSPARVVSVIDDKKRGLVAQVDLHGAATDDVGHILGNFANRWEEAA</sequence>
<dbReference type="CDD" id="cd05944">
    <property type="entry name" value="FACL_like_4"/>
    <property type="match status" value="1"/>
</dbReference>
<dbReference type="STRING" id="996342.SAMN05443551_0906"/>
<accession>A0A1M5NFN1</accession>
<evidence type="ECO:0000259" key="4">
    <source>
        <dbReference type="Pfam" id="PF13193"/>
    </source>
</evidence>
<dbReference type="InterPro" id="IPR042099">
    <property type="entry name" value="ANL_N_sf"/>
</dbReference>
<keyword evidence="2" id="KW-0436">Ligase</keyword>
<name>A0A1M5NFN1_9RHOB</name>
<dbReference type="InterPro" id="IPR045851">
    <property type="entry name" value="AMP-bd_C_sf"/>
</dbReference>
<dbReference type="GO" id="GO:0031956">
    <property type="term" value="F:medium-chain fatty acid-CoA ligase activity"/>
    <property type="evidence" value="ECO:0007669"/>
    <property type="project" value="TreeGrafter"/>
</dbReference>
<reference evidence="5 6" key="1">
    <citation type="submission" date="2016-11" db="EMBL/GenBank/DDBJ databases">
        <authorList>
            <person name="Jaros S."/>
            <person name="Januszkiewicz K."/>
            <person name="Wedrychowicz H."/>
        </authorList>
    </citation>
    <scope>NUCLEOTIDE SEQUENCE [LARGE SCALE GENOMIC DNA]</scope>
    <source>
        <strain evidence="5 6">DSM 29431</strain>
    </source>
</reference>
<dbReference type="PROSITE" id="PS00455">
    <property type="entry name" value="AMP_BINDING"/>
    <property type="match status" value="1"/>
</dbReference>